<dbReference type="GO" id="GO:0005634">
    <property type="term" value="C:nucleus"/>
    <property type="evidence" value="ECO:0007669"/>
    <property type="project" value="UniProtKB-SubCell"/>
</dbReference>
<evidence type="ECO:0000256" key="9">
    <source>
        <dbReference type="SAM" id="Phobius"/>
    </source>
</evidence>
<keyword evidence="9" id="KW-0472">Membrane</keyword>
<evidence type="ECO:0000259" key="10">
    <source>
        <dbReference type="PROSITE" id="PS50157"/>
    </source>
</evidence>
<evidence type="ECO:0000256" key="5">
    <source>
        <dbReference type="ARBA" id="ARBA00022833"/>
    </source>
</evidence>
<keyword evidence="9" id="KW-1133">Transmembrane helix</keyword>
<feature type="transmembrane region" description="Helical" evidence="9">
    <location>
        <begin position="31"/>
        <end position="54"/>
    </location>
</feature>
<reference evidence="11" key="3">
    <citation type="submission" date="2025-09" db="UniProtKB">
        <authorList>
            <consortium name="Ensembl"/>
        </authorList>
    </citation>
    <scope>IDENTIFICATION</scope>
</reference>
<dbReference type="PANTHER" id="PTHR23226:SF416">
    <property type="entry name" value="FI01424P"/>
    <property type="match status" value="1"/>
</dbReference>
<keyword evidence="6" id="KW-0539">Nucleus</keyword>
<keyword evidence="12" id="KW-1185">Reference proteome</keyword>
<name>A0AAY4AM03_9TELE</name>
<evidence type="ECO:0000256" key="2">
    <source>
        <dbReference type="ARBA" id="ARBA00022723"/>
    </source>
</evidence>
<dbReference type="InterPro" id="IPR013087">
    <property type="entry name" value="Znf_C2H2_type"/>
</dbReference>
<dbReference type="GO" id="GO:0000978">
    <property type="term" value="F:RNA polymerase II cis-regulatory region sequence-specific DNA binding"/>
    <property type="evidence" value="ECO:0007669"/>
    <property type="project" value="TreeGrafter"/>
</dbReference>
<reference evidence="11" key="2">
    <citation type="submission" date="2025-08" db="UniProtKB">
        <authorList>
            <consortium name="Ensembl"/>
        </authorList>
    </citation>
    <scope>IDENTIFICATION</scope>
</reference>
<protein>
    <recommendedName>
        <fullName evidence="10">C2H2-type domain-containing protein</fullName>
    </recommendedName>
</protein>
<evidence type="ECO:0000313" key="11">
    <source>
        <dbReference type="Ensembl" id="ENSDCDP00010009884.1"/>
    </source>
</evidence>
<sequence length="252" mass="28499">MWRRRGKHQPAHIFHHFHLFSLFYDFREKSMLMSVGMLWICWFVPTRICVVLLSRPQMVSNEKMWTCHALTGNSDSVQEEVEKLTQIYFGAEGPVLEPQTAEPGLSDVEVVVGPPADINQGVQSGELAQITTPNPYSQTGDSSSTHEHEASTPTRHHCSVCGTNFRLQWDLRKHKCVTSDQSLVCAQCKRTFASRKQLVKHEFVHKKSHSCPDCGKFFRDKSLGRAAVPLARLRGHLRPGAVAPGPQEHPHR</sequence>
<dbReference type="AlphaFoldDB" id="A0AAY4AM03"/>
<feature type="region of interest" description="Disordered" evidence="8">
    <location>
        <begin position="127"/>
        <end position="155"/>
    </location>
</feature>
<dbReference type="InterPro" id="IPR036236">
    <property type="entry name" value="Znf_C2H2_sf"/>
</dbReference>
<dbReference type="Pfam" id="PF00096">
    <property type="entry name" value="zf-C2H2"/>
    <property type="match status" value="1"/>
</dbReference>
<dbReference type="Gene3D" id="3.30.160.60">
    <property type="entry name" value="Classic Zinc Finger"/>
    <property type="match status" value="1"/>
</dbReference>
<dbReference type="SUPFAM" id="SSF57667">
    <property type="entry name" value="beta-beta-alpha zinc fingers"/>
    <property type="match status" value="1"/>
</dbReference>
<feature type="domain" description="C2H2-type" evidence="10">
    <location>
        <begin position="183"/>
        <end position="210"/>
    </location>
</feature>
<evidence type="ECO:0000256" key="4">
    <source>
        <dbReference type="ARBA" id="ARBA00022771"/>
    </source>
</evidence>
<feature type="compositionally biased region" description="Polar residues" evidence="8">
    <location>
        <begin position="129"/>
        <end position="143"/>
    </location>
</feature>
<dbReference type="PROSITE" id="PS50157">
    <property type="entry name" value="ZINC_FINGER_C2H2_2"/>
    <property type="match status" value="1"/>
</dbReference>
<evidence type="ECO:0000256" key="6">
    <source>
        <dbReference type="ARBA" id="ARBA00023242"/>
    </source>
</evidence>
<dbReference type="PROSITE" id="PS00028">
    <property type="entry name" value="ZINC_FINGER_C2H2_1"/>
    <property type="match status" value="1"/>
</dbReference>
<dbReference type="GO" id="GO:0008270">
    <property type="term" value="F:zinc ion binding"/>
    <property type="evidence" value="ECO:0007669"/>
    <property type="project" value="UniProtKB-KW"/>
</dbReference>
<keyword evidence="2" id="KW-0479">Metal-binding</keyword>
<keyword evidence="9" id="KW-0812">Transmembrane</keyword>
<evidence type="ECO:0000256" key="3">
    <source>
        <dbReference type="ARBA" id="ARBA00022737"/>
    </source>
</evidence>
<keyword evidence="4 7" id="KW-0863">Zinc-finger</keyword>
<dbReference type="GO" id="GO:0000981">
    <property type="term" value="F:DNA-binding transcription factor activity, RNA polymerase II-specific"/>
    <property type="evidence" value="ECO:0007669"/>
    <property type="project" value="TreeGrafter"/>
</dbReference>
<dbReference type="Proteomes" id="UP000694580">
    <property type="component" value="Chromosome 6"/>
</dbReference>
<organism evidence="11 12">
    <name type="scientific">Denticeps clupeoides</name>
    <name type="common">denticle herring</name>
    <dbReference type="NCBI Taxonomy" id="299321"/>
    <lineage>
        <taxon>Eukaryota</taxon>
        <taxon>Metazoa</taxon>
        <taxon>Chordata</taxon>
        <taxon>Craniata</taxon>
        <taxon>Vertebrata</taxon>
        <taxon>Euteleostomi</taxon>
        <taxon>Actinopterygii</taxon>
        <taxon>Neopterygii</taxon>
        <taxon>Teleostei</taxon>
        <taxon>Clupei</taxon>
        <taxon>Clupeiformes</taxon>
        <taxon>Denticipitoidei</taxon>
        <taxon>Denticipitidae</taxon>
        <taxon>Denticeps</taxon>
    </lineage>
</organism>
<proteinExistence type="predicted"/>
<accession>A0AAY4AM03</accession>
<dbReference type="Ensembl" id="ENSDCDT00010010376.1">
    <property type="protein sequence ID" value="ENSDCDP00010009884.1"/>
    <property type="gene ID" value="ENSDCDG00010004400.1"/>
</dbReference>
<evidence type="ECO:0000256" key="7">
    <source>
        <dbReference type="PROSITE-ProRule" id="PRU00042"/>
    </source>
</evidence>
<evidence type="ECO:0000313" key="12">
    <source>
        <dbReference type="Proteomes" id="UP000694580"/>
    </source>
</evidence>
<evidence type="ECO:0000256" key="1">
    <source>
        <dbReference type="ARBA" id="ARBA00004123"/>
    </source>
</evidence>
<evidence type="ECO:0000256" key="8">
    <source>
        <dbReference type="SAM" id="MobiDB-lite"/>
    </source>
</evidence>
<dbReference type="SMART" id="SM00355">
    <property type="entry name" value="ZnF_C2H2"/>
    <property type="match status" value="2"/>
</dbReference>
<reference evidence="11 12" key="1">
    <citation type="submission" date="2020-06" db="EMBL/GenBank/DDBJ databases">
        <authorList>
            <consortium name="Wellcome Sanger Institute Data Sharing"/>
        </authorList>
    </citation>
    <scope>NUCLEOTIDE SEQUENCE [LARGE SCALE GENOMIC DNA]</scope>
</reference>
<keyword evidence="3" id="KW-0677">Repeat</keyword>
<comment type="subcellular location">
    <subcellularLocation>
        <location evidence="1">Nucleus</location>
    </subcellularLocation>
</comment>
<keyword evidence="5" id="KW-0862">Zinc</keyword>
<dbReference type="PANTHER" id="PTHR23226">
    <property type="entry name" value="ZINC FINGER AND SCAN DOMAIN-CONTAINING"/>
    <property type="match status" value="1"/>
</dbReference>